<dbReference type="InterPro" id="IPR036410">
    <property type="entry name" value="HSP_DnaJ_Cys-rich_dom_sf"/>
</dbReference>
<protein>
    <submittedName>
        <fullName evidence="1">Uncharacterized protein</fullName>
    </submittedName>
</protein>
<name>A0A4R7BER4_9NEIS</name>
<accession>A0A4R7BER4</accession>
<reference evidence="1 2" key="1">
    <citation type="submission" date="2019-03" db="EMBL/GenBank/DDBJ databases">
        <title>Genomic Encyclopedia of Type Strains, Phase III (KMG-III): the genomes of soil and plant-associated and newly described type strains.</title>
        <authorList>
            <person name="Whitman W."/>
        </authorList>
    </citation>
    <scope>NUCLEOTIDE SEQUENCE [LARGE SCALE GENOMIC DNA]</scope>
    <source>
        <strain evidence="1 2">CECT 8976</strain>
    </source>
</reference>
<dbReference type="Proteomes" id="UP000295611">
    <property type="component" value="Unassembled WGS sequence"/>
</dbReference>
<dbReference type="AlphaFoldDB" id="A0A4R7BER4"/>
<organism evidence="1 2">
    <name type="scientific">Paludibacterium purpuratum</name>
    <dbReference type="NCBI Taxonomy" id="1144873"/>
    <lineage>
        <taxon>Bacteria</taxon>
        <taxon>Pseudomonadati</taxon>
        <taxon>Pseudomonadota</taxon>
        <taxon>Betaproteobacteria</taxon>
        <taxon>Neisseriales</taxon>
        <taxon>Chromobacteriaceae</taxon>
        <taxon>Paludibacterium</taxon>
    </lineage>
</organism>
<evidence type="ECO:0000313" key="1">
    <source>
        <dbReference type="EMBL" id="TDR82167.1"/>
    </source>
</evidence>
<sequence length="92" mass="9820">MLPIAQEVAKEHYLDLIARLTDPSVEQLTSCAKRAVMAAEVLQDELAAMSPQYAPAKGIKGCPACFGSGGKRNKPCQVCRGTGKVDVYVLPD</sequence>
<evidence type="ECO:0000313" key="2">
    <source>
        <dbReference type="Proteomes" id="UP000295611"/>
    </source>
</evidence>
<dbReference type="SUPFAM" id="SSF57938">
    <property type="entry name" value="DnaJ/Hsp40 cysteine-rich domain"/>
    <property type="match status" value="1"/>
</dbReference>
<keyword evidence="2" id="KW-1185">Reference proteome</keyword>
<gene>
    <name evidence="1" type="ORF">DFP86_102281</name>
</gene>
<dbReference type="Gene3D" id="6.20.20.10">
    <property type="match status" value="1"/>
</dbReference>
<dbReference type="OrthoDB" id="1684088at2"/>
<proteinExistence type="predicted"/>
<dbReference type="EMBL" id="SNZP01000002">
    <property type="protein sequence ID" value="TDR82167.1"/>
    <property type="molecule type" value="Genomic_DNA"/>
</dbReference>
<comment type="caution">
    <text evidence="1">The sequence shown here is derived from an EMBL/GenBank/DDBJ whole genome shotgun (WGS) entry which is preliminary data.</text>
</comment>
<dbReference type="RefSeq" id="WP_133678589.1">
    <property type="nucleotide sequence ID" value="NZ_SNZP01000002.1"/>
</dbReference>